<dbReference type="Pfam" id="PF00313">
    <property type="entry name" value="CSD"/>
    <property type="match status" value="1"/>
</dbReference>
<sequence>MNLNTMEIGVIKWFNNSKGFGVADTTNGQVFVHIKSFKLKPNNLSPRDTILFKKRADPKSQNAVAIHTRLVGEVHDWELIATLALKENPTVKIGHTSTKNPNLHLAELAAYQYLNGKSRDQIFDEVVHYFSNKLPDDKFLMYGEFIEKVFTRSMGLEKRNELLSKIFHFFGSQVNERKLFLVWKFNKFSYIGQDGADDFEIPESILVLFADELGVTELQRIHTYSYGGIFCNELIAKKLENAENLTTEEIKKLEMINHVKFFKE</sequence>
<evidence type="ECO:0000313" key="3">
    <source>
        <dbReference type="Proteomes" id="UP001501411"/>
    </source>
</evidence>
<keyword evidence="3" id="KW-1185">Reference proteome</keyword>
<dbReference type="Gene3D" id="2.40.50.140">
    <property type="entry name" value="Nucleic acid-binding proteins"/>
    <property type="match status" value="1"/>
</dbReference>
<dbReference type="InterPro" id="IPR002059">
    <property type="entry name" value="CSP_DNA-bd"/>
</dbReference>
<dbReference type="Proteomes" id="UP001501411">
    <property type="component" value="Unassembled WGS sequence"/>
</dbReference>
<organism evidence="2 3">
    <name type="scientific">Olivibacter ginsenosidimutans</name>
    <dbReference type="NCBI Taxonomy" id="1176537"/>
    <lineage>
        <taxon>Bacteria</taxon>
        <taxon>Pseudomonadati</taxon>
        <taxon>Bacteroidota</taxon>
        <taxon>Sphingobacteriia</taxon>
        <taxon>Sphingobacteriales</taxon>
        <taxon>Sphingobacteriaceae</taxon>
        <taxon>Olivibacter</taxon>
    </lineage>
</organism>
<dbReference type="RefSeq" id="WP_345231843.1">
    <property type="nucleotide sequence ID" value="NZ_BAABIQ010000034.1"/>
</dbReference>
<name>A0ABP9BED9_9SPHI</name>
<accession>A0ABP9BED9</accession>
<comment type="caution">
    <text evidence="2">The sequence shown here is derived from an EMBL/GenBank/DDBJ whole genome shotgun (WGS) entry which is preliminary data.</text>
</comment>
<protein>
    <recommendedName>
        <fullName evidence="1">CSD domain-containing protein</fullName>
    </recommendedName>
</protein>
<evidence type="ECO:0000259" key="1">
    <source>
        <dbReference type="Pfam" id="PF00313"/>
    </source>
</evidence>
<gene>
    <name evidence="2" type="ORF">GCM10023231_22110</name>
</gene>
<dbReference type="InterPro" id="IPR012340">
    <property type="entry name" value="NA-bd_OB-fold"/>
</dbReference>
<evidence type="ECO:0000313" key="2">
    <source>
        <dbReference type="EMBL" id="GAA4793409.1"/>
    </source>
</evidence>
<reference evidence="3" key="1">
    <citation type="journal article" date="2019" name="Int. J. Syst. Evol. Microbiol.">
        <title>The Global Catalogue of Microorganisms (GCM) 10K type strain sequencing project: providing services to taxonomists for standard genome sequencing and annotation.</title>
        <authorList>
            <consortium name="The Broad Institute Genomics Platform"/>
            <consortium name="The Broad Institute Genome Sequencing Center for Infectious Disease"/>
            <person name="Wu L."/>
            <person name="Ma J."/>
        </authorList>
    </citation>
    <scope>NUCLEOTIDE SEQUENCE [LARGE SCALE GENOMIC DNA]</scope>
    <source>
        <strain evidence="3">JCM 18200</strain>
    </source>
</reference>
<proteinExistence type="predicted"/>
<dbReference type="EMBL" id="BAABIQ010000034">
    <property type="protein sequence ID" value="GAA4793409.1"/>
    <property type="molecule type" value="Genomic_DNA"/>
</dbReference>
<feature type="domain" description="CSD" evidence="1">
    <location>
        <begin position="9"/>
        <end position="66"/>
    </location>
</feature>
<dbReference type="SUPFAM" id="SSF50249">
    <property type="entry name" value="Nucleic acid-binding proteins"/>
    <property type="match status" value="1"/>
</dbReference>